<name>A0A657PKS6_9GAMM</name>
<evidence type="ECO:0000313" key="2">
    <source>
        <dbReference type="EMBL" id="OQX35929.1"/>
    </source>
</evidence>
<evidence type="ECO:0000256" key="1">
    <source>
        <dbReference type="SAM" id="SignalP"/>
    </source>
</evidence>
<dbReference type="EMBL" id="MUIE01000144">
    <property type="protein sequence ID" value="OQX35929.1"/>
    <property type="molecule type" value="Genomic_DNA"/>
</dbReference>
<accession>A0A657PKS6</accession>
<dbReference type="EMBL" id="PQCO01000204">
    <property type="protein sequence ID" value="PUE01251.1"/>
    <property type="molecule type" value="Genomic_DNA"/>
</dbReference>
<feature type="chain" id="PRO_5042724939" evidence="1">
    <location>
        <begin position="24"/>
        <end position="237"/>
    </location>
</feature>
<organism evidence="2 4">
    <name type="scientific">Candidatus Sedimenticola endophacoides</name>
    <dbReference type="NCBI Taxonomy" id="2548426"/>
    <lineage>
        <taxon>Bacteria</taxon>
        <taxon>Pseudomonadati</taxon>
        <taxon>Pseudomonadota</taxon>
        <taxon>Gammaproteobacteria</taxon>
        <taxon>Chromatiales</taxon>
        <taxon>Sedimenticolaceae</taxon>
        <taxon>Sedimenticola</taxon>
    </lineage>
</organism>
<evidence type="ECO:0000313" key="4">
    <source>
        <dbReference type="Proteomes" id="UP000243361"/>
    </source>
</evidence>
<comment type="caution">
    <text evidence="2">The sequence shown here is derived from an EMBL/GenBank/DDBJ whole genome shotgun (WGS) entry which is preliminary data.</text>
</comment>
<evidence type="ECO:0000313" key="5">
    <source>
        <dbReference type="Proteomes" id="UP000250928"/>
    </source>
</evidence>
<keyword evidence="4" id="KW-1185">Reference proteome</keyword>
<proteinExistence type="predicted"/>
<dbReference type="Proteomes" id="UP000243361">
    <property type="component" value="Unassembled WGS sequence"/>
</dbReference>
<protein>
    <submittedName>
        <fullName evidence="3">DUF3108 domain-containing protein</fullName>
    </submittedName>
</protein>
<reference evidence="3 5" key="2">
    <citation type="submission" date="2018-01" db="EMBL/GenBank/DDBJ databases">
        <title>Novel co-symbiosis in the lucinid bivalve Phacoides pectinatus.</title>
        <authorList>
            <person name="Lim S.J."/>
            <person name="Davis B.G."/>
            <person name="Gill D.E."/>
            <person name="Engel A.S."/>
            <person name="Anderson L.C."/>
            <person name="Campbell B.J."/>
        </authorList>
    </citation>
    <scope>NUCLEOTIDE SEQUENCE [LARGE SCALE GENOMIC DNA]</scope>
    <source>
        <strain evidence="3">N3_P5</strain>
    </source>
</reference>
<dbReference type="Proteomes" id="UP000250928">
    <property type="component" value="Unassembled WGS sequence"/>
</dbReference>
<dbReference type="Pfam" id="PF11306">
    <property type="entry name" value="DUF3108"/>
    <property type="match status" value="1"/>
</dbReference>
<sequence>MNGRTVRWLLLVGWLLASTAVHTAPLQPFTAVYDLNRGGIPFGRVTIELNLSGDGGYRYQARTVPVGLIAVFRDDEIIERSEGRIEQAQIIPDRYLYHHKREKKPRRIALRFDWEQQLVINNTGDSNWSMPIPPHTQDKFSQQLALMHALSGSGETQHFEVADGGKLKTYRFIPRGEEPVETAAGRFTALRLERRKNERESRASLWVAPELNYLPVRIERHGKDEPYVMLLKSIHWD</sequence>
<dbReference type="AlphaFoldDB" id="A0A657PKS6"/>
<dbReference type="InterPro" id="IPR021457">
    <property type="entry name" value="DUF3108"/>
</dbReference>
<gene>
    <name evidence="2" type="ORF">B0D84_01955</name>
    <name evidence="3" type="ORF">C3L24_08225</name>
</gene>
<keyword evidence="1" id="KW-0732">Signal</keyword>
<reference evidence="2 4" key="1">
    <citation type="submission" date="2017-02" db="EMBL/GenBank/DDBJ databases">
        <title>Novel co-symbiosis in the unique lucinid bivalve Phacoides pectinatus.</title>
        <authorList>
            <person name="Lim S.J."/>
            <person name="Davis B.G."/>
            <person name="Gill D.E."/>
            <person name="Engel A.S."/>
            <person name="Anderson L.C."/>
            <person name="Campbell B.J."/>
        </authorList>
    </citation>
    <scope>NUCLEOTIDE SEQUENCE [LARGE SCALE GENOMIC DNA]</scope>
    <source>
        <strain evidence="2">LUC13016_P6</strain>
    </source>
</reference>
<feature type="signal peptide" evidence="1">
    <location>
        <begin position="1"/>
        <end position="23"/>
    </location>
</feature>
<evidence type="ECO:0000313" key="3">
    <source>
        <dbReference type="EMBL" id="PUE01251.1"/>
    </source>
</evidence>